<dbReference type="PANTHER" id="PTHR19288:SF46">
    <property type="entry name" value="HALOACID DEHALOGENASE-LIKE HYDROLASE DOMAIN-CONTAINING PROTEIN 2"/>
    <property type="match status" value="1"/>
</dbReference>
<name>A0A402AZK2_9CHLR</name>
<dbReference type="Gene3D" id="3.40.50.1000">
    <property type="entry name" value="HAD superfamily/HAD-like"/>
    <property type="match status" value="2"/>
</dbReference>
<evidence type="ECO:0000256" key="4">
    <source>
        <dbReference type="ARBA" id="ARBA00022842"/>
    </source>
</evidence>
<dbReference type="RefSeq" id="WP_126625257.1">
    <property type="nucleotide sequence ID" value="NZ_BIFT01000001.1"/>
</dbReference>
<dbReference type="Proteomes" id="UP000287171">
    <property type="component" value="Unassembled WGS sequence"/>
</dbReference>
<dbReference type="NCBIfam" id="TIGR01460">
    <property type="entry name" value="HAD-SF-IIA"/>
    <property type="match status" value="1"/>
</dbReference>
<keyword evidence="3" id="KW-0479">Metal-binding</keyword>
<keyword evidence="4" id="KW-0460">Magnesium</keyword>
<proteinExistence type="inferred from homology"/>
<evidence type="ECO:0000313" key="6">
    <source>
        <dbReference type="EMBL" id="GCE24559.1"/>
    </source>
</evidence>
<sequence>MPPIRGVLLDIDGVLHVSMQPLPGAAETLFWLDQEGYSTYCVSNTTTMSRETLAQSLQRIGLPVSEQRIITAPVAAARYLRQHFAGKRCWLLTKGDTAKDFAGIELVDTHADVVIIGGAEELLTYETMNAAFRMLMDGATLFALHRNLYWRTKDGLQLDSGPYVKALEVASGKEAIVFGKPAATFFKQALDTIDCAANETIMVGDDIENDIGGAQRMGMRGIFVCTGKHKADSPLLARIQPEAILPALADLSHWLASNNA</sequence>
<evidence type="ECO:0000313" key="7">
    <source>
        <dbReference type="Proteomes" id="UP000287171"/>
    </source>
</evidence>
<gene>
    <name evidence="6" type="ORF">KDA_00430</name>
</gene>
<dbReference type="Pfam" id="PF13242">
    <property type="entry name" value="Hydrolase_like"/>
    <property type="match status" value="1"/>
</dbReference>
<dbReference type="InterPro" id="IPR006357">
    <property type="entry name" value="HAD-SF_hydro_IIA"/>
</dbReference>
<dbReference type="GO" id="GO:0005737">
    <property type="term" value="C:cytoplasm"/>
    <property type="evidence" value="ECO:0007669"/>
    <property type="project" value="TreeGrafter"/>
</dbReference>
<accession>A0A402AZK2</accession>
<dbReference type="GO" id="GO:0016791">
    <property type="term" value="F:phosphatase activity"/>
    <property type="evidence" value="ECO:0007669"/>
    <property type="project" value="InterPro"/>
</dbReference>
<dbReference type="InterPro" id="IPR023214">
    <property type="entry name" value="HAD_sf"/>
</dbReference>
<dbReference type="OrthoDB" id="148966at2"/>
<dbReference type="Pfam" id="PF13344">
    <property type="entry name" value="Hydrolase_6"/>
    <property type="match status" value="1"/>
</dbReference>
<comment type="cofactor">
    <cofactor evidence="1">
        <name>Mg(2+)</name>
        <dbReference type="ChEBI" id="CHEBI:18420"/>
    </cofactor>
</comment>
<dbReference type="NCBIfam" id="TIGR01458">
    <property type="entry name" value="HAD-SF-IIA-hyp3"/>
    <property type="match status" value="1"/>
</dbReference>
<evidence type="ECO:0000256" key="5">
    <source>
        <dbReference type="ARBA" id="ARBA00039666"/>
    </source>
</evidence>
<dbReference type="AlphaFoldDB" id="A0A402AZK2"/>
<organism evidence="6 7">
    <name type="scientific">Dictyobacter alpinus</name>
    <dbReference type="NCBI Taxonomy" id="2014873"/>
    <lineage>
        <taxon>Bacteria</taxon>
        <taxon>Bacillati</taxon>
        <taxon>Chloroflexota</taxon>
        <taxon>Ktedonobacteria</taxon>
        <taxon>Ktedonobacterales</taxon>
        <taxon>Dictyobacteraceae</taxon>
        <taxon>Dictyobacter</taxon>
    </lineage>
</organism>
<comment type="caution">
    <text evidence="6">The sequence shown here is derived from an EMBL/GenBank/DDBJ whole genome shotgun (WGS) entry which is preliminary data.</text>
</comment>
<dbReference type="EMBL" id="BIFT01000001">
    <property type="protein sequence ID" value="GCE24559.1"/>
    <property type="molecule type" value="Genomic_DNA"/>
</dbReference>
<dbReference type="InterPro" id="IPR006355">
    <property type="entry name" value="LHPP/HDHD2"/>
</dbReference>
<dbReference type="SUPFAM" id="SSF56784">
    <property type="entry name" value="HAD-like"/>
    <property type="match status" value="1"/>
</dbReference>
<dbReference type="PANTHER" id="PTHR19288">
    <property type="entry name" value="4-NITROPHENYLPHOSPHATASE-RELATED"/>
    <property type="match status" value="1"/>
</dbReference>
<dbReference type="GO" id="GO:0046872">
    <property type="term" value="F:metal ion binding"/>
    <property type="evidence" value="ECO:0007669"/>
    <property type="project" value="UniProtKB-KW"/>
</dbReference>
<evidence type="ECO:0000256" key="2">
    <source>
        <dbReference type="ARBA" id="ARBA00007958"/>
    </source>
</evidence>
<reference evidence="7" key="1">
    <citation type="submission" date="2018-12" db="EMBL/GenBank/DDBJ databases">
        <title>Tengunoibacter tsumagoiensis gen. nov., sp. nov., Dictyobacter kobayashii sp. nov., D. alpinus sp. nov., and D. joshuensis sp. nov. and description of Dictyobacteraceae fam. nov. within the order Ktedonobacterales isolated from Tengu-no-mugimeshi.</title>
        <authorList>
            <person name="Wang C.M."/>
            <person name="Zheng Y."/>
            <person name="Sakai Y."/>
            <person name="Toyoda A."/>
            <person name="Minakuchi Y."/>
            <person name="Abe K."/>
            <person name="Yokota A."/>
            <person name="Yabe S."/>
        </authorList>
    </citation>
    <scope>NUCLEOTIDE SEQUENCE [LARGE SCALE GENOMIC DNA]</scope>
    <source>
        <strain evidence="7">Uno16</strain>
    </source>
</reference>
<keyword evidence="7" id="KW-1185">Reference proteome</keyword>
<evidence type="ECO:0000256" key="1">
    <source>
        <dbReference type="ARBA" id="ARBA00001946"/>
    </source>
</evidence>
<dbReference type="InterPro" id="IPR036412">
    <property type="entry name" value="HAD-like_sf"/>
</dbReference>
<evidence type="ECO:0000256" key="3">
    <source>
        <dbReference type="ARBA" id="ARBA00022723"/>
    </source>
</evidence>
<comment type="similarity">
    <text evidence="2">Belongs to the HAD-like hydrolase superfamily.</text>
</comment>
<protein>
    <recommendedName>
        <fullName evidence="5">Haloacid dehalogenase-like hydrolase domain-containing protein 2</fullName>
    </recommendedName>
</protein>